<evidence type="ECO:0000313" key="2">
    <source>
        <dbReference type="Proteomes" id="UP000516013"/>
    </source>
</evidence>
<gene>
    <name evidence="1" type="ORF">IAR63_12580</name>
</gene>
<accession>A0A7H0EY55</accession>
<dbReference type="RefSeq" id="WP_006277258.1">
    <property type="nucleotide sequence ID" value="NZ_CP060822.1"/>
</dbReference>
<evidence type="ECO:0000313" key="1">
    <source>
        <dbReference type="EMBL" id="QNP28721.1"/>
    </source>
</evidence>
<dbReference type="KEGG" id="ccur:IAR63_12580"/>
<dbReference type="Proteomes" id="UP000516013">
    <property type="component" value="Chromosome"/>
</dbReference>
<dbReference type="AlphaFoldDB" id="A0A7H0EY55"/>
<protein>
    <submittedName>
        <fullName evidence="1">Uncharacterized protein</fullName>
    </submittedName>
</protein>
<reference evidence="1 2" key="1">
    <citation type="submission" date="2020-08" db="EMBL/GenBank/DDBJ databases">
        <title>Complete genome sequence of Raphidiopsis curvispora isolated from drinking water reservoir in South Korea.</title>
        <authorList>
            <person name="Jeong J."/>
        </authorList>
    </citation>
    <scope>NUCLEOTIDE SEQUENCE [LARGE SCALE GENOMIC DNA]</scope>
    <source>
        <strain evidence="1 2">GIHE-G1</strain>
    </source>
</reference>
<sequence>MAQTRNFIGNVNDTTVVGSVVVPECDRREPLKHLLIGSKKTVISTIHYLHVLGYAHATDWSDLIPTSNPGEVMSILVKQILIN</sequence>
<proteinExistence type="predicted"/>
<keyword evidence="2" id="KW-1185">Reference proteome</keyword>
<dbReference type="EMBL" id="CP060822">
    <property type="protein sequence ID" value="QNP28721.1"/>
    <property type="molecule type" value="Genomic_DNA"/>
</dbReference>
<organism evidence="1 2">
    <name type="scientific">Cylindrospermopsis curvispora GIHE-G1</name>
    <dbReference type="NCBI Taxonomy" id="2666332"/>
    <lineage>
        <taxon>Bacteria</taxon>
        <taxon>Bacillati</taxon>
        <taxon>Cyanobacteriota</taxon>
        <taxon>Cyanophyceae</taxon>
        <taxon>Nostocales</taxon>
        <taxon>Aphanizomenonaceae</taxon>
        <taxon>Cylindrospermopsis</taxon>
    </lineage>
</organism>
<name>A0A7H0EY55_9CYAN</name>